<keyword evidence="11" id="KW-1185">Reference proteome</keyword>
<feature type="domain" description="Membrane insertase YidC/Oxa/ALB C-terminal" evidence="9">
    <location>
        <begin position="32"/>
        <end position="216"/>
    </location>
</feature>
<dbReference type="eggNOG" id="COG3119">
    <property type="taxonomic scope" value="Bacteria"/>
</dbReference>
<evidence type="ECO:0000259" key="9">
    <source>
        <dbReference type="Pfam" id="PF02096"/>
    </source>
</evidence>
<feature type="transmembrane region" description="Helical" evidence="7">
    <location>
        <begin position="148"/>
        <end position="170"/>
    </location>
</feature>
<evidence type="ECO:0000256" key="2">
    <source>
        <dbReference type="ARBA" id="ARBA00022692"/>
    </source>
</evidence>
<evidence type="ECO:0000313" key="10">
    <source>
        <dbReference type="EMBL" id="ETD25695.1"/>
    </source>
</evidence>
<evidence type="ECO:0000256" key="1">
    <source>
        <dbReference type="ARBA" id="ARBA00004141"/>
    </source>
</evidence>
<gene>
    <name evidence="10" type="ORF">HMPREF2087_01525</name>
</gene>
<dbReference type="Pfam" id="PF00884">
    <property type="entry name" value="Sulfatase"/>
    <property type="match status" value="1"/>
</dbReference>
<comment type="similarity">
    <text evidence="5">Belongs to the OXA1/ALB3/YidC family.</text>
</comment>
<name>V8CFA1_9HELI</name>
<dbReference type="InterPro" id="IPR017850">
    <property type="entry name" value="Alkaline_phosphatase_core_sf"/>
</dbReference>
<organism evidence="10 11">
    <name type="scientific">Helicobacter canis NCTC 12740</name>
    <dbReference type="NCBI Taxonomy" id="1357399"/>
    <lineage>
        <taxon>Bacteria</taxon>
        <taxon>Pseudomonadati</taxon>
        <taxon>Campylobacterota</taxon>
        <taxon>Epsilonproteobacteria</taxon>
        <taxon>Campylobacterales</taxon>
        <taxon>Helicobacteraceae</taxon>
        <taxon>Helicobacter</taxon>
    </lineage>
</organism>
<dbReference type="InterPro" id="IPR000917">
    <property type="entry name" value="Sulfatase_N"/>
</dbReference>
<evidence type="ECO:0000256" key="3">
    <source>
        <dbReference type="ARBA" id="ARBA00022989"/>
    </source>
</evidence>
<feature type="transmembrane region" description="Helical" evidence="7">
    <location>
        <begin position="32"/>
        <end position="52"/>
    </location>
</feature>
<feature type="transmembrane region" description="Helical" evidence="7">
    <location>
        <begin position="320"/>
        <end position="351"/>
    </location>
</feature>
<dbReference type="EMBL" id="AZJJ01000007">
    <property type="protein sequence ID" value="ETD25695.1"/>
    <property type="molecule type" value="Genomic_DNA"/>
</dbReference>
<dbReference type="STRING" id="1357399.HMPREF2087_01525"/>
<dbReference type="eggNOG" id="COG0706">
    <property type="taxonomic scope" value="Bacteria"/>
</dbReference>
<dbReference type="PANTHER" id="PTHR12428">
    <property type="entry name" value="OXA1"/>
    <property type="match status" value="1"/>
</dbReference>
<dbReference type="GO" id="GO:0032977">
    <property type="term" value="F:membrane insertase activity"/>
    <property type="evidence" value="ECO:0007669"/>
    <property type="project" value="InterPro"/>
</dbReference>
<dbReference type="InterPro" id="IPR028055">
    <property type="entry name" value="YidC/Oxa/ALB_C"/>
</dbReference>
<dbReference type="Proteomes" id="UP000018688">
    <property type="component" value="Unassembled WGS sequence"/>
</dbReference>
<dbReference type="RefSeq" id="WP_023930549.1">
    <property type="nucleotide sequence ID" value="NZ_KI669458.1"/>
</dbReference>
<dbReference type="GO" id="GO:0051205">
    <property type="term" value="P:protein insertion into membrane"/>
    <property type="evidence" value="ECO:0007669"/>
    <property type="project" value="TreeGrafter"/>
</dbReference>
<feature type="region of interest" description="Disordered" evidence="6">
    <location>
        <begin position="822"/>
        <end position="844"/>
    </location>
</feature>
<keyword evidence="4 7" id="KW-0472">Membrane</keyword>
<dbReference type="Pfam" id="PF02096">
    <property type="entry name" value="60KD_IMP"/>
    <property type="match status" value="1"/>
</dbReference>
<feature type="transmembrane region" description="Helical" evidence="7">
    <location>
        <begin position="177"/>
        <end position="193"/>
    </location>
</feature>
<dbReference type="GO" id="GO:0005886">
    <property type="term" value="C:plasma membrane"/>
    <property type="evidence" value="ECO:0007669"/>
    <property type="project" value="TreeGrafter"/>
</dbReference>
<dbReference type="PATRIC" id="fig|1357399.3.peg.1598"/>
<feature type="transmembrane region" description="Helical" evidence="7">
    <location>
        <begin position="253"/>
        <end position="273"/>
    </location>
</feature>
<feature type="domain" description="Sulfatase N-terminal" evidence="8">
    <location>
        <begin position="467"/>
        <end position="724"/>
    </location>
</feature>
<comment type="subcellular location">
    <subcellularLocation>
        <location evidence="1 5">Membrane</location>
        <topology evidence="1 5">Multi-pass membrane protein</topology>
    </subcellularLocation>
</comment>
<dbReference type="Gene3D" id="3.40.720.10">
    <property type="entry name" value="Alkaline Phosphatase, subunit A"/>
    <property type="match status" value="1"/>
</dbReference>
<dbReference type="InterPro" id="IPR001708">
    <property type="entry name" value="YidC/ALB3/OXA1/COX18"/>
</dbReference>
<evidence type="ECO:0000259" key="8">
    <source>
        <dbReference type="Pfam" id="PF00884"/>
    </source>
</evidence>
<comment type="caution">
    <text evidence="10">The sequence shown here is derived from an EMBL/GenBank/DDBJ whole genome shotgun (WGS) entry which is preliminary data.</text>
</comment>
<evidence type="ECO:0000256" key="5">
    <source>
        <dbReference type="RuleBase" id="RU003945"/>
    </source>
</evidence>
<proteinExistence type="inferred from homology"/>
<sequence>MIGEYLYYLFIYPLQQVLSFGLDQLYALTDNYGLSIIALSLLVNLFLLKVFLYTDQKAKEESELKDLLDTRIKAWKRVYSRAKLYAFTRTLYRQHSYHPIYALRGLLGLGLQLPFFWAMYEVIKSASYLDGVSFLWIGDLKAPDSVEIFGLSVHILPLLMTLLTLINALYSAKSLSAKIQGISIALLFLLLLYDMPSSLVLYWTCNMAFSLLKEVYKSWAQAKSLKSSVDSSLTLSSPKDSSTPKPSPQRTSIALILSNLCLLACVFTPFGLYTSDLGSFDPVEIIPTLLSLCGFCLLASFVLVYVCNHIFPLPKLATKILATLLLAVLLLALSYTFIFVGDYGAMSFFIFDRPVIATDTQKLIDYIAIPLAIILAIVLSRFQRAIIVANKILSIVLIASALIYASKAVLYLQKHSTIKHYAPAHSHILDFAKEHNNILVLILDRADGYTMHQILSDEQRAHFSGFIDFTNATTSNGSTLPTLTSVIAGEHYTAYNISNRDIQDTLHDEIARGYAGILNRFHQEGFDTRALLDFPTDPAHLYPLLDSTQNILFDSPYRGLYATQESQTLPLNQLISFGIFRLSTFKLRRDVYQYGSWLFPTHLQANPYALRTISEMRALAERTTASATAPTFIFIHNSITHNPYALNEQCSFDATDFGSPNDEAFGLPQGHYNSEKCALMWITQMLDRLKELGVYDNTQIFITADHGAQGKYLPINRNYHIPLFYKPFNAKGAMVQDPRLIANYDIPRIYCANLKQGCPNVAPNILESYPARKEVITFESKGWRFEDHKSNAFVLDNFSKVTGNIYELKNWRKLTPLESKSYKLESSADEKGAQSLDSSLGARQ</sequence>
<dbReference type="AlphaFoldDB" id="V8CFA1"/>
<evidence type="ECO:0000256" key="7">
    <source>
        <dbReference type="SAM" id="Phobius"/>
    </source>
</evidence>
<dbReference type="HOGENOM" id="CLU_013421_0_0_7"/>
<keyword evidence="2 5" id="KW-0812">Transmembrane</keyword>
<evidence type="ECO:0000313" key="11">
    <source>
        <dbReference type="Proteomes" id="UP000018688"/>
    </source>
</evidence>
<evidence type="ECO:0000256" key="4">
    <source>
        <dbReference type="ARBA" id="ARBA00023136"/>
    </source>
</evidence>
<dbReference type="SUPFAM" id="SSF53649">
    <property type="entry name" value="Alkaline phosphatase-like"/>
    <property type="match status" value="1"/>
</dbReference>
<dbReference type="OrthoDB" id="5322086at2"/>
<reference evidence="10 11" key="1">
    <citation type="submission" date="2013-10" db="EMBL/GenBank/DDBJ databases">
        <title>The Genome Sequence of Helicobacter canis NCTC 12740.</title>
        <authorList>
            <consortium name="The Broad Institute Genomics Platform"/>
            <person name="Earl A."/>
            <person name="Fox J.G."/>
            <person name="Shen Z."/>
            <person name="Young S.K."/>
            <person name="Zeng Q."/>
            <person name="Gargeya S."/>
            <person name="Fitzgerald M."/>
            <person name="Abouelleil A."/>
            <person name="Alvarado L."/>
            <person name="Chapman S.B."/>
            <person name="Gainer-Dewar J."/>
            <person name="Goldberg J."/>
            <person name="Griggs A."/>
            <person name="Gujja S."/>
            <person name="Hansen M."/>
            <person name="Howarth C."/>
            <person name="Imamovic A."/>
            <person name="Ireland A."/>
            <person name="Larimer J."/>
            <person name="McCowan C."/>
            <person name="Murphy C."/>
            <person name="Pearson M."/>
            <person name="Poon T.W."/>
            <person name="Priest M."/>
            <person name="Roberts A."/>
            <person name="Saif S."/>
            <person name="Shea T."/>
            <person name="Sykes S."/>
            <person name="Wortman J."/>
            <person name="Nusbaum C."/>
            <person name="Birren B."/>
        </authorList>
    </citation>
    <scope>NUCLEOTIDE SEQUENCE [LARGE SCALE GENOMIC DNA]</scope>
    <source>
        <strain evidence="10 11">NCTC 12740</strain>
    </source>
</reference>
<keyword evidence="3 7" id="KW-1133">Transmembrane helix</keyword>
<accession>V8CFA1</accession>
<evidence type="ECO:0000256" key="6">
    <source>
        <dbReference type="SAM" id="MobiDB-lite"/>
    </source>
</evidence>
<feature type="transmembrane region" description="Helical" evidence="7">
    <location>
        <begin position="285"/>
        <end position="308"/>
    </location>
</feature>
<protein>
    <submittedName>
        <fullName evidence="10">Uncharacterized protein</fullName>
    </submittedName>
</protein>
<feature type="transmembrane region" description="Helical" evidence="7">
    <location>
        <begin position="363"/>
        <end position="380"/>
    </location>
</feature>
<dbReference type="PANTHER" id="PTHR12428:SF65">
    <property type="entry name" value="CYTOCHROME C OXIDASE ASSEMBLY PROTEIN COX18, MITOCHONDRIAL"/>
    <property type="match status" value="1"/>
</dbReference>
<feature type="compositionally biased region" description="Basic and acidic residues" evidence="6">
    <location>
        <begin position="822"/>
        <end position="832"/>
    </location>
</feature>
<feature type="transmembrane region" description="Helical" evidence="7">
    <location>
        <begin position="392"/>
        <end position="412"/>
    </location>
</feature>
<dbReference type="NCBIfam" id="TIGR03592">
    <property type="entry name" value="yidC_oxa1_cterm"/>
    <property type="match status" value="1"/>
</dbReference>